<evidence type="ECO:0008006" key="3">
    <source>
        <dbReference type="Google" id="ProtNLM"/>
    </source>
</evidence>
<protein>
    <recommendedName>
        <fullName evidence="3">Fe-S protein YdhL (DUF1289 family)</fullName>
    </recommendedName>
</protein>
<accession>A0A562BAQ0</accession>
<evidence type="ECO:0000313" key="2">
    <source>
        <dbReference type="Proteomes" id="UP000318141"/>
    </source>
</evidence>
<dbReference type="EMBL" id="VLJN01000031">
    <property type="protein sequence ID" value="TWG82251.1"/>
    <property type="molecule type" value="Genomic_DNA"/>
</dbReference>
<organism evidence="1 2">
    <name type="scientific">Cupriavidus gilardii J11</name>
    <dbReference type="NCBI Taxonomy" id="936133"/>
    <lineage>
        <taxon>Bacteria</taxon>
        <taxon>Pseudomonadati</taxon>
        <taxon>Pseudomonadota</taxon>
        <taxon>Betaproteobacteria</taxon>
        <taxon>Burkholderiales</taxon>
        <taxon>Burkholderiaceae</taxon>
        <taxon>Cupriavidus</taxon>
    </lineage>
</organism>
<dbReference type="OrthoDB" id="8911262at2"/>
<dbReference type="Proteomes" id="UP000318141">
    <property type="component" value="Unassembled WGS sequence"/>
</dbReference>
<evidence type="ECO:0000313" key="1">
    <source>
        <dbReference type="EMBL" id="TWG82251.1"/>
    </source>
</evidence>
<name>A0A562BAQ0_9BURK</name>
<proteinExistence type="predicted"/>
<comment type="caution">
    <text evidence="1">The sequence shown here is derived from an EMBL/GenBank/DDBJ whole genome shotgun (WGS) entry which is preliminary data.</text>
</comment>
<sequence length="76" mass="8471">MPADHKLIADLRRRAIAAQYAKPVASPCRDVCRMGTHGYCEGCFRTLDEIAGWAGRSEDDKRAIWRALPQRAIDAA</sequence>
<keyword evidence="2" id="KW-1185">Reference proteome</keyword>
<gene>
    <name evidence="1" type="ORF">L602_003700000200</name>
</gene>
<dbReference type="PANTHER" id="PTHR35175">
    <property type="entry name" value="DUF1289 DOMAIN-CONTAINING PROTEIN"/>
    <property type="match status" value="1"/>
</dbReference>
<dbReference type="PANTHER" id="PTHR35175:SF2">
    <property type="entry name" value="DUF1289 DOMAIN-CONTAINING PROTEIN"/>
    <property type="match status" value="1"/>
</dbReference>
<dbReference type="InterPro" id="IPR010710">
    <property type="entry name" value="DUF1289"/>
</dbReference>
<reference evidence="1 2" key="1">
    <citation type="submission" date="2019-07" db="EMBL/GenBank/DDBJ databases">
        <title>Genome sequencing of lignin-degrading bacterial isolates.</title>
        <authorList>
            <person name="Gladden J."/>
        </authorList>
    </citation>
    <scope>NUCLEOTIDE SEQUENCE [LARGE SCALE GENOMIC DNA]</scope>
    <source>
        <strain evidence="1 2">J11</strain>
    </source>
</reference>
<dbReference type="AlphaFoldDB" id="A0A562BAQ0"/>
<dbReference type="Pfam" id="PF06945">
    <property type="entry name" value="DUF1289"/>
    <property type="match status" value="1"/>
</dbReference>